<evidence type="ECO:0000313" key="3">
    <source>
        <dbReference type="EMBL" id="RXZ48506.1"/>
    </source>
</evidence>
<dbReference type="RefSeq" id="WP_129234103.1">
    <property type="nucleotide sequence ID" value="NZ_JBHXVJ010000001.1"/>
</dbReference>
<evidence type="ECO:0000259" key="2">
    <source>
        <dbReference type="Pfam" id="PF00487"/>
    </source>
</evidence>
<feature type="transmembrane region" description="Helical" evidence="1">
    <location>
        <begin position="129"/>
        <end position="146"/>
    </location>
</feature>
<dbReference type="PANTHER" id="PTHR19353:SF19">
    <property type="entry name" value="DELTA(5) FATTY ACID DESATURASE C-RELATED"/>
    <property type="match status" value="1"/>
</dbReference>
<keyword evidence="1" id="KW-0812">Transmembrane</keyword>
<feature type="transmembrane region" description="Helical" evidence="1">
    <location>
        <begin position="227"/>
        <end position="245"/>
    </location>
</feature>
<organism evidence="3 4">
    <name type="scientific">Agromyces binzhouensis</name>
    <dbReference type="NCBI Taxonomy" id="1817495"/>
    <lineage>
        <taxon>Bacteria</taxon>
        <taxon>Bacillati</taxon>
        <taxon>Actinomycetota</taxon>
        <taxon>Actinomycetes</taxon>
        <taxon>Micrococcales</taxon>
        <taxon>Microbacteriaceae</taxon>
        <taxon>Agromyces</taxon>
    </lineage>
</organism>
<dbReference type="EMBL" id="SDPL01000079">
    <property type="protein sequence ID" value="RXZ48506.1"/>
    <property type="molecule type" value="Genomic_DNA"/>
</dbReference>
<keyword evidence="4" id="KW-1185">Reference proteome</keyword>
<dbReference type="Pfam" id="PF00487">
    <property type="entry name" value="FA_desaturase"/>
    <property type="match status" value="1"/>
</dbReference>
<dbReference type="CDD" id="cd03506">
    <property type="entry name" value="Delta6-FADS-like"/>
    <property type="match status" value="1"/>
</dbReference>
<keyword evidence="1" id="KW-0472">Membrane</keyword>
<comment type="caution">
    <text evidence="3">The sequence shown here is derived from an EMBL/GenBank/DDBJ whole genome shotgun (WGS) entry which is preliminary data.</text>
</comment>
<dbReference type="Proteomes" id="UP000292881">
    <property type="component" value="Unassembled WGS sequence"/>
</dbReference>
<dbReference type="GO" id="GO:0016717">
    <property type="term" value="F:oxidoreductase activity, acting on paired donors, with oxidation of a pair of donors resulting in the reduction of molecular oxygen to two molecules of water"/>
    <property type="evidence" value="ECO:0007669"/>
    <property type="project" value="TreeGrafter"/>
</dbReference>
<gene>
    <name evidence="3" type="ORF">ESO86_06175</name>
</gene>
<reference evidence="3 4" key="1">
    <citation type="submission" date="2019-01" db="EMBL/GenBank/DDBJ databases">
        <authorList>
            <person name="Li J."/>
        </authorList>
    </citation>
    <scope>NUCLEOTIDE SEQUENCE [LARGE SCALE GENOMIC DNA]</scope>
    <source>
        <strain evidence="3 4">CGMCC 4.7180</strain>
    </source>
</reference>
<feature type="domain" description="Fatty acid desaturase" evidence="2">
    <location>
        <begin position="90"/>
        <end position="348"/>
    </location>
</feature>
<dbReference type="PIRSF" id="PIRSF015921">
    <property type="entry name" value="FA_sphinglp_des"/>
    <property type="match status" value="1"/>
</dbReference>
<dbReference type="OrthoDB" id="104711at2"/>
<dbReference type="AlphaFoldDB" id="A0A4Q2JNU2"/>
<feature type="transmembrane region" description="Helical" evidence="1">
    <location>
        <begin position="64"/>
        <end position="85"/>
    </location>
</feature>
<dbReference type="InterPro" id="IPR005804">
    <property type="entry name" value="FA_desaturase_dom"/>
</dbReference>
<dbReference type="InterPro" id="IPR012171">
    <property type="entry name" value="Fatty_acid_desaturase"/>
</dbReference>
<protein>
    <submittedName>
        <fullName evidence="3">Acyl-CoA desaturase</fullName>
    </submittedName>
</protein>
<feature type="transmembrane region" description="Helical" evidence="1">
    <location>
        <begin position="193"/>
        <end position="215"/>
    </location>
</feature>
<evidence type="ECO:0000256" key="1">
    <source>
        <dbReference type="SAM" id="Phobius"/>
    </source>
</evidence>
<sequence length="383" mass="42256">MPVNTPAGKSTTTGRIISTSLIPSSHLGAIRSTKPRGDRPGVTQSYAALSQVIKESGLLRRTPVFYSLLVGGLVLALGGAITGFVLLGDTWYQLLIAAALGIIFTQFAFFAHEASHRAVLTSGRANDRVGRFVATVMVGISYQWWMTKHTRHHANPNRIGKDPDIEFDTISFIEEDAARQRGLIGWITRRQGWLFFPLLLLEGLNLHVTSIRSLFERRAIPGRALELTLIALRLGAYVAVVFWALPLGMAFAFLGVQLAVFGVYMGASFAPNHKGMPIVPADAKLDFLSKQVLTSRNITGRWTSPLMGGLNHQVEHHLFPSMPRPHLGRAREIVREHCRSLGIPYTETTLVDSYGIVVRYLNRVGLAARDPFDCPAAGELRRR</sequence>
<evidence type="ECO:0000313" key="4">
    <source>
        <dbReference type="Proteomes" id="UP000292881"/>
    </source>
</evidence>
<accession>A0A4Q2JNU2</accession>
<dbReference type="PANTHER" id="PTHR19353">
    <property type="entry name" value="FATTY ACID DESATURASE 2"/>
    <property type="match status" value="1"/>
</dbReference>
<dbReference type="GO" id="GO:0008610">
    <property type="term" value="P:lipid biosynthetic process"/>
    <property type="evidence" value="ECO:0007669"/>
    <property type="project" value="UniProtKB-ARBA"/>
</dbReference>
<feature type="transmembrane region" description="Helical" evidence="1">
    <location>
        <begin position="91"/>
        <end position="109"/>
    </location>
</feature>
<keyword evidence="1" id="KW-1133">Transmembrane helix</keyword>
<dbReference type="GO" id="GO:0016020">
    <property type="term" value="C:membrane"/>
    <property type="evidence" value="ECO:0007669"/>
    <property type="project" value="TreeGrafter"/>
</dbReference>
<proteinExistence type="predicted"/>
<name>A0A4Q2JNU2_9MICO</name>